<evidence type="ECO:0000256" key="1">
    <source>
        <dbReference type="ARBA" id="ARBA00004496"/>
    </source>
</evidence>
<evidence type="ECO:0000256" key="4">
    <source>
        <dbReference type="ARBA" id="ARBA00022801"/>
    </source>
</evidence>
<dbReference type="PANTHER" id="PTHR45892:SF3">
    <property type="entry name" value="PUTATIVE-RELATED"/>
    <property type="match status" value="1"/>
</dbReference>
<evidence type="ECO:0000256" key="8">
    <source>
        <dbReference type="SAM" id="Phobius"/>
    </source>
</evidence>
<dbReference type="GO" id="GO:0004046">
    <property type="term" value="F:aminoacylase activity"/>
    <property type="evidence" value="ECO:0007669"/>
    <property type="project" value="UniProtKB-EC"/>
</dbReference>
<keyword evidence="7" id="KW-0479">Metal-binding</keyword>
<dbReference type="Pfam" id="PF07687">
    <property type="entry name" value="M20_dimer"/>
    <property type="match status" value="1"/>
</dbReference>
<feature type="domain" description="Peptidase M20 dimerisation" evidence="10">
    <location>
        <begin position="221"/>
        <end position="322"/>
    </location>
</feature>
<dbReference type="Gramene" id="Psat02G0244700-T1">
    <property type="protein sequence ID" value="KAI5436015.1"/>
    <property type="gene ID" value="KIW84_022447"/>
</dbReference>
<feature type="binding site" evidence="7">
    <location>
        <position position="200"/>
    </location>
    <ligand>
        <name>Zn(2+)</name>
        <dbReference type="ChEBI" id="CHEBI:29105"/>
        <label>1</label>
    </ligand>
</feature>
<feature type="active site" evidence="6">
    <location>
        <position position="107"/>
    </location>
</feature>
<feature type="binding site" evidence="7">
    <location>
        <position position="138"/>
    </location>
    <ligand>
        <name>Zn(2+)</name>
        <dbReference type="ChEBI" id="CHEBI:29105"/>
        <label>1</label>
    </ligand>
</feature>
<comment type="caution">
    <text evidence="11">The sequence shown here is derived from an EMBL/GenBank/DDBJ whole genome shotgun (WGS) entry which is preliminary data.</text>
</comment>
<dbReference type="FunFam" id="3.30.70.360:FF:000009">
    <property type="entry name" value="aminoacylase-1 isoform X1"/>
    <property type="match status" value="1"/>
</dbReference>
<keyword evidence="8" id="KW-1133">Transmembrane helix</keyword>
<evidence type="ECO:0000256" key="9">
    <source>
        <dbReference type="SAM" id="SignalP"/>
    </source>
</evidence>
<feature type="transmembrane region" description="Helical" evidence="8">
    <location>
        <begin position="401"/>
        <end position="427"/>
    </location>
</feature>
<dbReference type="InterPro" id="IPR001261">
    <property type="entry name" value="ArgE/DapE_CS"/>
</dbReference>
<dbReference type="Pfam" id="PF01546">
    <property type="entry name" value="Peptidase_M20"/>
    <property type="match status" value="1"/>
</dbReference>
<keyword evidence="12" id="KW-1185">Reference proteome</keyword>
<keyword evidence="9" id="KW-0732">Signal</keyword>
<accession>A0A9D4YEF2</accession>
<dbReference type="Gene3D" id="3.30.70.360">
    <property type="match status" value="1"/>
</dbReference>
<dbReference type="FunFam" id="3.40.630.10:FF:000019">
    <property type="entry name" value="Aminoacylase 1"/>
    <property type="match status" value="1"/>
</dbReference>
<dbReference type="GO" id="GO:0006520">
    <property type="term" value="P:amino acid metabolic process"/>
    <property type="evidence" value="ECO:0007669"/>
    <property type="project" value="InterPro"/>
</dbReference>
<evidence type="ECO:0000256" key="7">
    <source>
        <dbReference type="PIRSR" id="PIRSR036696-2"/>
    </source>
</evidence>
<dbReference type="InterPro" id="IPR011650">
    <property type="entry name" value="Peptidase_M20_dimer"/>
</dbReference>
<keyword evidence="7" id="KW-0862">Zinc</keyword>
<dbReference type="EC" id="3.5.1.14" evidence="3"/>
<evidence type="ECO:0000256" key="6">
    <source>
        <dbReference type="PIRSR" id="PIRSR036696-1"/>
    </source>
</evidence>
<dbReference type="InterPro" id="IPR052083">
    <property type="entry name" value="Aminoacylase-1_M20A"/>
</dbReference>
<dbReference type="GO" id="GO:0046872">
    <property type="term" value="F:metal ion binding"/>
    <property type="evidence" value="ECO:0007669"/>
    <property type="project" value="UniProtKB-KW"/>
</dbReference>
<dbReference type="PANTHER" id="PTHR45892">
    <property type="entry name" value="AMINOACYLASE-1"/>
    <property type="match status" value="1"/>
</dbReference>
<keyword evidence="8" id="KW-0472">Membrane</keyword>
<evidence type="ECO:0000256" key="5">
    <source>
        <dbReference type="ARBA" id="ARBA00029656"/>
    </source>
</evidence>
<dbReference type="Proteomes" id="UP001058974">
    <property type="component" value="Chromosome 2"/>
</dbReference>
<feature type="binding site" evidence="7">
    <location>
        <position position="548"/>
    </location>
    <ligand>
        <name>Zn(2+)</name>
        <dbReference type="ChEBI" id="CHEBI:29105"/>
        <label>2</label>
    </ligand>
</feature>
<dbReference type="SUPFAM" id="SSF55031">
    <property type="entry name" value="Bacterial exopeptidase dimerisation domain"/>
    <property type="match status" value="1"/>
</dbReference>
<dbReference type="InterPro" id="IPR036264">
    <property type="entry name" value="Bact_exopeptidase_dim_dom"/>
</dbReference>
<proteinExistence type="inferred from homology"/>
<reference evidence="11 12" key="1">
    <citation type="journal article" date="2022" name="Nat. Genet.">
        <title>Improved pea reference genome and pan-genome highlight genomic features and evolutionary characteristics.</title>
        <authorList>
            <person name="Yang T."/>
            <person name="Liu R."/>
            <person name="Luo Y."/>
            <person name="Hu S."/>
            <person name="Wang D."/>
            <person name="Wang C."/>
            <person name="Pandey M.K."/>
            <person name="Ge S."/>
            <person name="Xu Q."/>
            <person name="Li N."/>
            <person name="Li G."/>
            <person name="Huang Y."/>
            <person name="Saxena R.K."/>
            <person name="Ji Y."/>
            <person name="Li M."/>
            <person name="Yan X."/>
            <person name="He Y."/>
            <person name="Liu Y."/>
            <person name="Wang X."/>
            <person name="Xiang C."/>
            <person name="Varshney R.K."/>
            <person name="Ding H."/>
            <person name="Gao S."/>
            <person name="Zong X."/>
        </authorList>
    </citation>
    <scope>NUCLEOTIDE SEQUENCE [LARGE SCALE GENOMIC DNA]</scope>
    <source>
        <strain evidence="11 12">cv. Zhongwan 6</strain>
    </source>
</reference>
<comment type="cofactor">
    <cofactor evidence="7">
        <name>Zn(2+)</name>
        <dbReference type="ChEBI" id="CHEBI:29105"/>
    </cofactor>
    <text evidence="7">Binds 2 Zn(2+) ions per subunit.</text>
</comment>
<sequence>MMARATSQCLLSLIYFTLLLSSSLLSATHEEENDNPITRFQRYLQINTAHPNPDYSSAISYLISQADSIGGILHKTLEFSPGKPLLLLTWPGSHSSLPSILLNSHLDSVPAESSKWTHPPFSAIRTSDGNIFARGAQDDKCIAMQYLEAIRNLRSNGFVPVRSIHISLVPDEEVGGFGGAAKFVESEEFQALNVGFALDEGQASVGDEFRVFYADRIPWNLKIKAKGQPGHGSKLYDNSAMENLMKSVEVVSKYRESQFDVVKAGKALNSEVVSVNPVYLKAGVPTQDGFAMNVQPSEAEAGFDLRLTPTTDPEEMKRRIAAEWAPSVRNVSFELVSINWVQTLEVLRYYSVFQGIFPIRPALLCQLVSINWYQITSDPGGYIFSSALFHLEDKAGLRQSLWFLGVQGCFGGTMGFYCFVWVLYMLYFGKCLRVNSQIFWSNRFTEMHGQSVKLGATAVLIFLRFRSGMAFSITEKGPIRDYLGRPLLTATNDSNPWWLVFKQAITSVGEKLSTPEILPSTTDARYLRQKGIPVLGFSPMRNTPILLHDHNEVKQLF</sequence>
<keyword evidence="4" id="KW-0378">Hydrolase</keyword>
<dbReference type="Gene3D" id="3.40.630.10">
    <property type="entry name" value="Zn peptidases"/>
    <property type="match status" value="1"/>
</dbReference>
<dbReference type="EMBL" id="JAMSHJ010000002">
    <property type="protein sequence ID" value="KAI5436015.1"/>
    <property type="molecule type" value="Genomic_DNA"/>
</dbReference>
<comment type="similarity">
    <text evidence="2">Belongs to the peptidase M20A family.</text>
</comment>
<feature type="active site" description="Proton acceptor" evidence="6">
    <location>
        <position position="172"/>
    </location>
</feature>
<feature type="binding site" evidence="7">
    <location>
        <position position="105"/>
    </location>
    <ligand>
        <name>Zn(2+)</name>
        <dbReference type="ChEBI" id="CHEBI:29105"/>
        <label>1</label>
    </ligand>
</feature>
<dbReference type="InterPro" id="IPR010159">
    <property type="entry name" value="N-acyl_aa_amidohydrolase"/>
</dbReference>
<dbReference type="SUPFAM" id="SSF53187">
    <property type="entry name" value="Zn-dependent exopeptidases"/>
    <property type="match status" value="1"/>
</dbReference>
<keyword evidence="8" id="KW-0812">Transmembrane</keyword>
<feature type="chain" id="PRO_5039535266" description="N-acyl-aliphatic-L-amino acid amidohydrolase" evidence="9">
    <location>
        <begin position="22"/>
        <end position="557"/>
    </location>
</feature>
<evidence type="ECO:0000313" key="11">
    <source>
        <dbReference type="EMBL" id="KAI5436015.1"/>
    </source>
</evidence>
<dbReference type="NCBIfam" id="TIGR01880">
    <property type="entry name" value="Ac-peptdase-euk"/>
    <property type="match status" value="1"/>
</dbReference>
<dbReference type="InterPro" id="IPR002933">
    <property type="entry name" value="Peptidase_M20"/>
</dbReference>
<evidence type="ECO:0000313" key="12">
    <source>
        <dbReference type="Proteomes" id="UP001058974"/>
    </source>
</evidence>
<gene>
    <name evidence="11" type="ORF">KIW84_022447</name>
</gene>
<protein>
    <recommendedName>
        <fullName evidence="3">N-acyl-aliphatic-L-amino acid amidohydrolase</fullName>
        <ecNumber evidence="3">3.5.1.14</ecNumber>
    </recommendedName>
    <alternativeName>
        <fullName evidence="5">N-acyl-L-amino-acid amidohydrolase</fullName>
    </alternativeName>
</protein>
<dbReference type="GO" id="GO:0005737">
    <property type="term" value="C:cytoplasm"/>
    <property type="evidence" value="ECO:0007669"/>
    <property type="project" value="UniProtKB-SubCell"/>
</dbReference>
<evidence type="ECO:0000256" key="3">
    <source>
        <dbReference type="ARBA" id="ARBA00011913"/>
    </source>
</evidence>
<organism evidence="11 12">
    <name type="scientific">Pisum sativum</name>
    <name type="common">Garden pea</name>
    <name type="synonym">Lathyrus oleraceus</name>
    <dbReference type="NCBI Taxonomy" id="3888"/>
    <lineage>
        <taxon>Eukaryota</taxon>
        <taxon>Viridiplantae</taxon>
        <taxon>Streptophyta</taxon>
        <taxon>Embryophyta</taxon>
        <taxon>Tracheophyta</taxon>
        <taxon>Spermatophyta</taxon>
        <taxon>Magnoliopsida</taxon>
        <taxon>eudicotyledons</taxon>
        <taxon>Gunneridae</taxon>
        <taxon>Pentapetalae</taxon>
        <taxon>rosids</taxon>
        <taxon>fabids</taxon>
        <taxon>Fabales</taxon>
        <taxon>Fabaceae</taxon>
        <taxon>Papilionoideae</taxon>
        <taxon>50 kb inversion clade</taxon>
        <taxon>NPAAA clade</taxon>
        <taxon>Hologalegina</taxon>
        <taxon>IRL clade</taxon>
        <taxon>Fabeae</taxon>
        <taxon>Lathyrus</taxon>
    </lineage>
</organism>
<name>A0A9D4YEF2_PEA</name>
<feature type="signal peptide" evidence="9">
    <location>
        <begin position="1"/>
        <end position="21"/>
    </location>
</feature>
<dbReference type="AlphaFoldDB" id="A0A9D4YEF2"/>
<evidence type="ECO:0000256" key="2">
    <source>
        <dbReference type="ARBA" id="ARBA00006247"/>
    </source>
</evidence>
<feature type="binding site" evidence="7">
    <location>
        <position position="138"/>
    </location>
    <ligand>
        <name>Zn(2+)</name>
        <dbReference type="ChEBI" id="CHEBI:29105"/>
        <label>2</label>
    </ligand>
</feature>
<dbReference type="PIRSF" id="PIRSF036696">
    <property type="entry name" value="ACY-1"/>
    <property type="match status" value="1"/>
</dbReference>
<feature type="binding site" evidence="7">
    <location>
        <position position="173"/>
    </location>
    <ligand>
        <name>Zn(2+)</name>
        <dbReference type="ChEBI" id="CHEBI:29105"/>
        <label>2</label>
    </ligand>
</feature>
<dbReference type="PROSITE" id="PS00759">
    <property type="entry name" value="ARGE_DAPE_CPG2_2"/>
    <property type="match status" value="1"/>
</dbReference>
<evidence type="ECO:0000259" key="10">
    <source>
        <dbReference type="Pfam" id="PF07687"/>
    </source>
</evidence>
<dbReference type="Gene3D" id="1.10.150.900">
    <property type="match status" value="1"/>
</dbReference>
<comment type="subcellular location">
    <subcellularLocation>
        <location evidence="1">Cytoplasm</location>
    </subcellularLocation>
</comment>